<protein>
    <submittedName>
        <fullName evidence="1">DUF4902 domain-containing protein</fullName>
    </submittedName>
</protein>
<dbReference type="RefSeq" id="WP_217997557.1">
    <property type="nucleotide sequence ID" value="NZ_BCNT01000001.1"/>
</dbReference>
<proteinExistence type="predicted"/>
<dbReference type="EMBL" id="JBHUMV010000003">
    <property type="protein sequence ID" value="MFD2754081.1"/>
    <property type="molecule type" value="Genomic_DNA"/>
</dbReference>
<dbReference type="Proteomes" id="UP001597463">
    <property type="component" value="Unassembled WGS sequence"/>
</dbReference>
<sequence>MAINQMAYDGFLRVALESVLSSRFVHLMSDVDLHVPHHANLARCVWAYGYSEWQSLDARPISVGWDWCVVADRNGKLALERDGALRSNVMLVDRRGRDFGWLESLEVLETVIDVLPWREQVWHRMPSPSPA</sequence>
<evidence type="ECO:0000313" key="2">
    <source>
        <dbReference type="Proteomes" id="UP001597463"/>
    </source>
</evidence>
<organism evidence="1 2">
    <name type="scientific">Comamonas terrae</name>
    <dbReference type="NCBI Taxonomy" id="673548"/>
    <lineage>
        <taxon>Bacteria</taxon>
        <taxon>Pseudomonadati</taxon>
        <taxon>Pseudomonadota</taxon>
        <taxon>Betaproteobacteria</taxon>
        <taxon>Burkholderiales</taxon>
        <taxon>Comamonadaceae</taxon>
        <taxon>Comamonas</taxon>
    </lineage>
</organism>
<keyword evidence="2" id="KW-1185">Reference proteome</keyword>
<dbReference type="InterPro" id="IPR032598">
    <property type="entry name" value="RsaM-like"/>
</dbReference>
<gene>
    <name evidence="1" type="ORF">ACFSW6_08265</name>
</gene>
<dbReference type="Pfam" id="PF16245">
    <property type="entry name" value="DUF4902"/>
    <property type="match status" value="1"/>
</dbReference>
<name>A0ABW5UKL4_9BURK</name>
<evidence type="ECO:0000313" key="1">
    <source>
        <dbReference type="EMBL" id="MFD2754081.1"/>
    </source>
</evidence>
<comment type="caution">
    <text evidence="1">The sequence shown here is derived from an EMBL/GenBank/DDBJ whole genome shotgun (WGS) entry which is preliminary data.</text>
</comment>
<reference evidence="2" key="1">
    <citation type="journal article" date="2019" name="Int. J. Syst. Evol. Microbiol.">
        <title>The Global Catalogue of Microorganisms (GCM) 10K type strain sequencing project: providing services to taxonomists for standard genome sequencing and annotation.</title>
        <authorList>
            <consortium name="The Broad Institute Genomics Platform"/>
            <consortium name="The Broad Institute Genome Sequencing Center for Infectious Disease"/>
            <person name="Wu L."/>
            <person name="Ma J."/>
        </authorList>
    </citation>
    <scope>NUCLEOTIDE SEQUENCE [LARGE SCALE GENOMIC DNA]</scope>
    <source>
        <strain evidence="2">TISTR 1906</strain>
    </source>
</reference>
<accession>A0ABW5UKL4</accession>